<organism evidence="3 4">
    <name type="scientific">Natronoflexus pectinivorans</name>
    <dbReference type="NCBI Taxonomy" id="682526"/>
    <lineage>
        <taxon>Bacteria</taxon>
        <taxon>Pseudomonadati</taxon>
        <taxon>Bacteroidota</taxon>
        <taxon>Bacteroidia</taxon>
        <taxon>Marinilabiliales</taxon>
        <taxon>Marinilabiliaceae</taxon>
        <taxon>Natronoflexus</taxon>
    </lineage>
</organism>
<feature type="transmembrane region" description="Helical" evidence="1">
    <location>
        <begin position="139"/>
        <end position="158"/>
    </location>
</feature>
<reference evidence="3 4" key="1">
    <citation type="submission" date="2019-03" db="EMBL/GenBank/DDBJ databases">
        <title>Genomic Encyclopedia of Type Strains, Phase IV (KMG-IV): sequencing the most valuable type-strain genomes for metagenomic binning, comparative biology and taxonomic classification.</title>
        <authorList>
            <person name="Goeker M."/>
        </authorList>
    </citation>
    <scope>NUCLEOTIDE SEQUENCE [LARGE SCALE GENOMIC DNA]</scope>
    <source>
        <strain evidence="3 4">DSM 24179</strain>
    </source>
</reference>
<feature type="transmembrane region" description="Helical" evidence="1">
    <location>
        <begin position="320"/>
        <end position="338"/>
    </location>
</feature>
<sequence>MSKKYRIDVVDALRGFAIMAILFVHAVEHFHFFVYPDSAANPNWLNVLNQGVSKITFNLFAGKAYAIFALLFGFSFFIQFYNRQKEGEDYGYRFLWRLLILVLFATLNAILYPAGDILLLYAIVGLFLFVVRHWSNKAIFCTALFFLLQPAEWFHYIASLFNPDYKLPDFRIGQLFGEVFRYISGGNLREFIIGNLTVGQKASLSWAIGAGRFSQTIGLFLLGYYIGRKQYFNDTPQNYNFWVKVLVFSAVLFAPLYMLKVELYDNASVALIRNTVGTAFDMWQKFVFMMVLIAAFVLLYRFPKTLKILSKLRNYGKMSLTNYISQSLIGALIFFPIGLNLAQYSGYALSFMIGICVFIFQLAFSNWWMSKYKKGPLEQLWRNLVWIGRNK</sequence>
<dbReference type="InterPro" id="IPR007349">
    <property type="entry name" value="DUF418"/>
</dbReference>
<feature type="transmembrane region" description="Helical" evidence="1">
    <location>
        <begin position="204"/>
        <end position="227"/>
    </location>
</feature>
<keyword evidence="4" id="KW-1185">Reference proteome</keyword>
<keyword evidence="1" id="KW-0472">Membrane</keyword>
<proteinExistence type="predicted"/>
<feature type="transmembrane region" description="Helical" evidence="1">
    <location>
        <begin position="344"/>
        <end position="364"/>
    </location>
</feature>
<dbReference type="PANTHER" id="PTHR30590:SF2">
    <property type="entry name" value="INNER MEMBRANE PROTEIN"/>
    <property type="match status" value="1"/>
</dbReference>
<name>A0A4R2GL45_9BACT</name>
<evidence type="ECO:0000259" key="2">
    <source>
        <dbReference type="Pfam" id="PF04235"/>
    </source>
</evidence>
<keyword evidence="1" id="KW-0812">Transmembrane</keyword>
<feature type="transmembrane region" description="Helical" evidence="1">
    <location>
        <begin position="239"/>
        <end position="259"/>
    </location>
</feature>
<feature type="transmembrane region" description="Helical" evidence="1">
    <location>
        <begin position="282"/>
        <end position="300"/>
    </location>
</feature>
<dbReference type="Proteomes" id="UP000295221">
    <property type="component" value="Unassembled WGS sequence"/>
</dbReference>
<keyword evidence="1" id="KW-1133">Transmembrane helix</keyword>
<dbReference type="InterPro" id="IPR052529">
    <property type="entry name" value="Bact_Transport_Assoc"/>
</dbReference>
<dbReference type="Pfam" id="PF04235">
    <property type="entry name" value="DUF418"/>
    <property type="match status" value="1"/>
</dbReference>
<evidence type="ECO:0000256" key="1">
    <source>
        <dbReference type="SAM" id="Phobius"/>
    </source>
</evidence>
<dbReference type="PANTHER" id="PTHR30590">
    <property type="entry name" value="INNER MEMBRANE PROTEIN"/>
    <property type="match status" value="1"/>
</dbReference>
<evidence type="ECO:0000313" key="3">
    <source>
        <dbReference type="EMBL" id="TCO09702.1"/>
    </source>
</evidence>
<dbReference type="AlphaFoldDB" id="A0A4R2GL45"/>
<accession>A0A4R2GL45</accession>
<dbReference type="OrthoDB" id="9807744at2"/>
<evidence type="ECO:0000313" key="4">
    <source>
        <dbReference type="Proteomes" id="UP000295221"/>
    </source>
</evidence>
<protein>
    <recommendedName>
        <fullName evidence="2">DUF418 domain-containing protein</fullName>
    </recommendedName>
</protein>
<feature type="transmembrane region" description="Helical" evidence="1">
    <location>
        <begin position="94"/>
        <end position="111"/>
    </location>
</feature>
<dbReference type="EMBL" id="SLWK01000002">
    <property type="protein sequence ID" value="TCO09702.1"/>
    <property type="molecule type" value="Genomic_DNA"/>
</dbReference>
<feature type="transmembrane region" description="Helical" evidence="1">
    <location>
        <begin position="55"/>
        <end position="82"/>
    </location>
</feature>
<dbReference type="RefSeq" id="WP_132432442.1">
    <property type="nucleotide sequence ID" value="NZ_SLWK01000002.1"/>
</dbReference>
<gene>
    <name evidence="3" type="ORF">EV194_102128</name>
</gene>
<comment type="caution">
    <text evidence="3">The sequence shown here is derived from an EMBL/GenBank/DDBJ whole genome shotgun (WGS) entry which is preliminary data.</text>
</comment>
<feature type="transmembrane region" description="Helical" evidence="1">
    <location>
        <begin position="12"/>
        <end position="35"/>
    </location>
</feature>
<feature type="domain" description="DUF418" evidence="2">
    <location>
        <begin position="227"/>
        <end position="387"/>
    </location>
</feature>
<feature type="transmembrane region" description="Helical" evidence="1">
    <location>
        <begin position="117"/>
        <end position="134"/>
    </location>
</feature>